<dbReference type="GO" id="GO:0003723">
    <property type="term" value="F:RNA binding"/>
    <property type="evidence" value="ECO:0007669"/>
    <property type="project" value="UniProtKB-UniRule"/>
</dbReference>
<dbReference type="VEuPathDB" id="FungiDB:Z518_03316"/>
<keyword evidence="5" id="KW-1185">Reference proteome</keyword>
<feature type="region of interest" description="Disordered" evidence="2">
    <location>
        <begin position="178"/>
        <end position="208"/>
    </location>
</feature>
<dbReference type="Proteomes" id="UP000053617">
    <property type="component" value="Unassembled WGS sequence"/>
</dbReference>
<evidence type="ECO:0000313" key="4">
    <source>
        <dbReference type="EMBL" id="KIX08659.1"/>
    </source>
</evidence>
<evidence type="ECO:0000256" key="2">
    <source>
        <dbReference type="SAM" id="MobiDB-lite"/>
    </source>
</evidence>
<evidence type="ECO:0000313" key="5">
    <source>
        <dbReference type="Proteomes" id="UP000053617"/>
    </source>
</evidence>
<evidence type="ECO:0000256" key="1">
    <source>
        <dbReference type="PROSITE-ProRule" id="PRU00266"/>
    </source>
</evidence>
<dbReference type="SUPFAM" id="SSF54768">
    <property type="entry name" value="dsRNA-binding domain-like"/>
    <property type="match status" value="1"/>
</dbReference>
<feature type="domain" description="DRBM" evidence="3">
    <location>
        <begin position="214"/>
        <end position="279"/>
    </location>
</feature>
<dbReference type="AlphaFoldDB" id="A0A0D2IRP2"/>
<name>A0A0D2IRP2_9EURO</name>
<dbReference type="EMBL" id="KN847476">
    <property type="protein sequence ID" value="KIX08659.1"/>
    <property type="molecule type" value="Genomic_DNA"/>
</dbReference>
<gene>
    <name evidence="4" type="ORF">Z518_03316</name>
</gene>
<feature type="compositionally biased region" description="Acidic residues" evidence="2">
    <location>
        <begin position="199"/>
        <end position="208"/>
    </location>
</feature>
<dbReference type="CDD" id="cd00048">
    <property type="entry name" value="DSRM_SF"/>
    <property type="match status" value="1"/>
</dbReference>
<sequence>MFKLLLAKLCPSYRSRKKAKVIKELSSPLSAPVDDHEGHMDLPVLEMPGDHVVGHTSLFVSVDVARRDEWLGEKYLDYMLAQTVLKNTPGRDGVTSLNGDLIQRLARFRYDNCCEELNLKRVRRYQPTDAGQFALPVNYREILLGWIGSILSRGTLEERNVLPHVVAQCSQQHSPEIFQSTGSVNTNSESDTAGQQDPTYEDLSSEESETDIWRYTKTLQETTAGKDSVPLYKETLVRAYPPRFRYEVTYRGKKATGEAGNKKRAKHLASKKLCELLHIKLPD</sequence>
<dbReference type="InterPro" id="IPR014720">
    <property type="entry name" value="dsRBD_dom"/>
</dbReference>
<dbReference type="OrthoDB" id="3767426at2759"/>
<protein>
    <recommendedName>
        <fullName evidence="3">DRBM domain-containing protein</fullName>
    </recommendedName>
</protein>
<dbReference type="SMART" id="SM00358">
    <property type="entry name" value="DSRM"/>
    <property type="match status" value="1"/>
</dbReference>
<proteinExistence type="predicted"/>
<dbReference type="Pfam" id="PF00035">
    <property type="entry name" value="dsrm"/>
    <property type="match status" value="1"/>
</dbReference>
<feature type="compositionally biased region" description="Polar residues" evidence="2">
    <location>
        <begin position="178"/>
        <end position="198"/>
    </location>
</feature>
<dbReference type="Gene3D" id="3.30.160.20">
    <property type="match status" value="1"/>
</dbReference>
<dbReference type="HOGENOM" id="CLU_984030_0_0_1"/>
<dbReference type="RefSeq" id="XP_013275795.1">
    <property type="nucleotide sequence ID" value="XM_013420341.1"/>
</dbReference>
<dbReference type="GeneID" id="25291387"/>
<dbReference type="PROSITE" id="PS50137">
    <property type="entry name" value="DS_RBD"/>
    <property type="match status" value="1"/>
</dbReference>
<evidence type="ECO:0000259" key="3">
    <source>
        <dbReference type="PROSITE" id="PS50137"/>
    </source>
</evidence>
<reference evidence="4 5" key="1">
    <citation type="submission" date="2015-01" db="EMBL/GenBank/DDBJ databases">
        <title>The Genome Sequence of Rhinocladiella mackenzie CBS 650.93.</title>
        <authorList>
            <consortium name="The Broad Institute Genomics Platform"/>
            <person name="Cuomo C."/>
            <person name="de Hoog S."/>
            <person name="Gorbushina A."/>
            <person name="Stielow B."/>
            <person name="Teixiera M."/>
            <person name="Abouelleil A."/>
            <person name="Chapman S.B."/>
            <person name="Priest M."/>
            <person name="Young S.K."/>
            <person name="Wortman J."/>
            <person name="Nusbaum C."/>
            <person name="Birren B."/>
        </authorList>
    </citation>
    <scope>NUCLEOTIDE SEQUENCE [LARGE SCALE GENOMIC DNA]</scope>
    <source>
        <strain evidence="4 5">CBS 650.93</strain>
    </source>
</reference>
<organism evidence="4 5">
    <name type="scientific">Rhinocladiella mackenziei CBS 650.93</name>
    <dbReference type="NCBI Taxonomy" id="1442369"/>
    <lineage>
        <taxon>Eukaryota</taxon>
        <taxon>Fungi</taxon>
        <taxon>Dikarya</taxon>
        <taxon>Ascomycota</taxon>
        <taxon>Pezizomycotina</taxon>
        <taxon>Eurotiomycetes</taxon>
        <taxon>Chaetothyriomycetidae</taxon>
        <taxon>Chaetothyriales</taxon>
        <taxon>Herpotrichiellaceae</taxon>
        <taxon>Rhinocladiella</taxon>
    </lineage>
</organism>
<keyword evidence="1" id="KW-0694">RNA-binding</keyword>
<accession>A0A0D2IRP2</accession>